<proteinExistence type="predicted"/>
<dbReference type="RefSeq" id="WP_211144039.1">
    <property type="nucleotide sequence ID" value="NZ_JAEEGB010000029.1"/>
</dbReference>
<dbReference type="AlphaFoldDB" id="A0A934HYZ6"/>
<comment type="caution">
    <text evidence="1">The sequence shown here is derived from an EMBL/GenBank/DDBJ whole genome shotgun (WGS) entry which is preliminary data.</text>
</comment>
<dbReference type="Proteomes" id="UP000622687">
    <property type="component" value="Unassembled WGS sequence"/>
</dbReference>
<protein>
    <submittedName>
        <fullName evidence="1">Uncharacterized protein</fullName>
    </submittedName>
</protein>
<gene>
    <name evidence="1" type="ORF">I6U51_18455</name>
</gene>
<dbReference type="EMBL" id="JAEEGB010000029">
    <property type="protein sequence ID" value="MBI6874654.1"/>
    <property type="molecule type" value="Genomic_DNA"/>
</dbReference>
<sequence>MRDKNRIRPLLNKLENLWDKYPDLRFGQLISLITSEIKMPNLLLAEEADWEKAIEKVTHKTNKNTQSNIE</sequence>
<keyword evidence="2" id="KW-1185">Reference proteome</keyword>
<reference evidence="1" key="1">
    <citation type="submission" date="2020-12" db="EMBL/GenBank/DDBJ databases">
        <title>Clostridium thailandense sp. nov., a novel acetogenic bacterium isolated from peat land soil in Thailand.</title>
        <authorList>
            <person name="Chaikitkaew S."/>
            <person name="Birkeland N.K."/>
        </authorList>
    </citation>
    <scope>NUCLEOTIDE SEQUENCE</scope>
    <source>
        <strain evidence="1">DSM 17425</strain>
    </source>
</reference>
<organism evidence="1 2">
    <name type="scientific">Clostridium aciditolerans</name>
    <dbReference type="NCBI Taxonomy" id="339861"/>
    <lineage>
        <taxon>Bacteria</taxon>
        <taxon>Bacillati</taxon>
        <taxon>Bacillota</taxon>
        <taxon>Clostridia</taxon>
        <taxon>Eubacteriales</taxon>
        <taxon>Clostridiaceae</taxon>
        <taxon>Clostridium</taxon>
    </lineage>
</organism>
<evidence type="ECO:0000313" key="2">
    <source>
        <dbReference type="Proteomes" id="UP000622687"/>
    </source>
</evidence>
<accession>A0A934HYZ6</accession>
<evidence type="ECO:0000313" key="1">
    <source>
        <dbReference type="EMBL" id="MBI6874654.1"/>
    </source>
</evidence>
<name>A0A934HYZ6_9CLOT</name>